<reference evidence="1 2" key="1">
    <citation type="submission" date="2023-03" db="EMBL/GenBank/DDBJ databases">
        <title>Genome insight into feeding habits of ladybird beetles.</title>
        <authorList>
            <person name="Li H.-S."/>
            <person name="Huang Y.-H."/>
            <person name="Pang H."/>
        </authorList>
    </citation>
    <scope>NUCLEOTIDE SEQUENCE [LARGE SCALE GENOMIC DNA]</scope>
    <source>
        <strain evidence="1">SYSU_2023b</strain>
        <tissue evidence="1">Whole body</tissue>
    </source>
</reference>
<protein>
    <submittedName>
        <fullName evidence="1">Uncharacterized protein</fullName>
    </submittedName>
</protein>
<proteinExistence type="predicted"/>
<comment type="caution">
    <text evidence="1">The sequence shown here is derived from an EMBL/GenBank/DDBJ whole genome shotgun (WGS) entry which is preliminary data.</text>
</comment>
<organism evidence="1 2">
    <name type="scientific">Henosepilachna vigintioctopunctata</name>
    <dbReference type="NCBI Taxonomy" id="420089"/>
    <lineage>
        <taxon>Eukaryota</taxon>
        <taxon>Metazoa</taxon>
        <taxon>Ecdysozoa</taxon>
        <taxon>Arthropoda</taxon>
        <taxon>Hexapoda</taxon>
        <taxon>Insecta</taxon>
        <taxon>Pterygota</taxon>
        <taxon>Neoptera</taxon>
        <taxon>Endopterygota</taxon>
        <taxon>Coleoptera</taxon>
        <taxon>Polyphaga</taxon>
        <taxon>Cucujiformia</taxon>
        <taxon>Coccinelloidea</taxon>
        <taxon>Coccinellidae</taxon>
        <taxon>Epilachninae</taxon>
        <taxon>Epilachnini</taxon>
        <taxon>Henosepilachna</taxon>
    </lineage>
</organism>
<gene>
    <name evidence="1" type="ORF">WA026_008697</name>
</gene>
<keyword evidence="2" id="KW-1185">Reference proteome</keyword>
<sequence>MTRTTVPDPCIGTSETVHGGDDHMLPICLVRPLKLPPSFNNGIGHRHWTIRHGRIQDRVLERASFTLERYQKQSLTNVTIRFVENTRNFYFLQDQLKYFLTHFPEIK</sequence>
<dbReference type="Proteomes" id="UP001431783">
    <property type="component" value="Unassembled WGS sequence"/>
</dbReference>
<dbReference type="EMBL" id="JARQZJ010000124">
    <property type="protein sequence ID" value="KAK9889894.1"/>
    <property type="molecule type" value="Genomic_DNA"/>
</dbReference>
<accession>A0AAW1V3Q3</accession>
<evidence type="ECO:0000313" key="2">
    <source>
        <dbReference type="Proteomes" id="UP001431783"/>
    </source>
</evidence>
<name>A0AAW1V3Q3_9CUCU</name>
<evidence type="ECO:0000313" key="1">
    <source>
        <dbReference type="EMBL" id="KAK9889894.1"/>
    </source>
</evidence>
<dbReference type="AlphaFoldDB" id="A0AAW1V3Q3"/>